<dbReference type="EMBL" id="BJYJ01000050">
    <property type="protein sequence ID" value="GEN78137.1"/>
    <property type="molecule type" value="Genomic_DNA"/>
</dbReference>
<name>A0A511YSG9_9FLAO</name>
<dbReference type="RefSeq" id="WP_146944566.1">
    <property type="nucleotide sequence ID" value="NZ_BJYJ01000050.1"/>
</dbReference>
<evidence type="ECO:0000313" key="1">
    <source>
        <dbReference type="EMBL" id="GEN78137.1"/>
    </source>
</evidence>
<proteinExistence type="predicted"/>
<evidence type="ECO:0008006" key="3">
    <source>
        <dbReference type="Google" id="ProtNLM"/>
    </source>
</evidence>
<dbReference type="AlphaFoldDB" id="A0A511YSG9"/>
<sequence>MDITILKSYNANKNSLERHRLRNPEGMSLTEIQELEMALNGGNLFPKAFREYLYIGGKYNALGFNTGLGDFKGMDTYYKKKVKARGLRIDRPYLIIDSFEGYICMFIYLDEGDNPTVWFCSIDEDYDSEDGKSIWKVPEPNFSALVDDLVNKALKGLTPW</sequence>
<evidence type="ECO:0000313" key="2">
    <source>
        <dbReference type="Proteomes" id="UP000321863"/>
    </source>
</evidence>
<accession>A0A511YSG9</accession>
<organism evidence="1 2">
    <name type="scientific">Chryseobacterium hagamense</name>
    <dbReference type="NCBI Taxonomy" id="395935"/>
    <lineage>
        <taxon>Bacteria</taxon>
        <taxon>Pseudomonadati</taxon>
        <taxon>Bacteroidota</taxon>
        <taxon>Flavobacteriia</taxon>
        <taxon>Flavobacteriales</taxon>
        <taxon>Weeksellaceae</taxon>
        <taxon>Chryseobacterium group</taxon>
        <taxon>Chryseobacterium</taxon>
    </lineage>
</organism>
<protein>
    <recommendedName>
        <fullName evidence="3">Knr4/Smi1-like domain-containing protein</fullName>
    </recommendedName>
</protein>
<gene>
    <name evidence="1" type="ORF">CHA01nite_38770</name>
</gene>
<comment type="caution">
    <text evidence="1">The sequence shown here is derived from an EMBL/GenBank/DDBJ whole genome shotgun (WGS) entry which is preliminary data.</text>
</comment>
<dbReference type="OrthoDB" id="1189226at2"/>
<keyword evidence="2" id="KW-1185">Reference proteome</keyword>
<dbReference type="Proteomes" id="UP000321863">
    <property type="component" value="Unassembled WGS sequence"/>
</dbReference>
<dbReference type="InterPro" id="IPR037883">
    <property type="entry name" value="Knr4/Smi1-like_sf"/>
</dbReference>
<reference evidence="1 2" key="1">
    <citation type="submission" date="2019-07" db="EMBL/GenBank/DDBJ databases">
        <title>Whole genome shotgun sequence of Chryseobacterium hagamense NBRC 105253.</title>
        <authorList>
            <person name="Hosoyama A."/>
            <person name="Uohara A."/>
            <person name="Ohji S."/>
            <person name="Ichikawa N."/>
        </authorList>
    </citation>
    <scope>NUCLEOTIDE SEQUENCE [LARGE SCALE GENOMIC DNA]</scope>
    <source>
        <strain evidence="1 2">NBRC 105253</strain>
    </source>
</reference>
<dbReference type="SUPFAM" id="SSF160631">
    <property type="entry name" value="SMI1/KNR4-like"/>
    <property type="match status" value="1"/>
</dbReference>